<accession>A0A6P0GDW5</accession>
<dbReference type="RefSeq" id="WP_163474706.1">
    <property type="nucleotide sequence ID" value="NZ_JAAGWE010000002.1"/>
</dbReference>
<dbReference type="EMBL" id="JAAGWE010000002">
    <property type="protein sequence ID" value="NEM04489.1"/>
    <property type="molecule type" value="Genomic_DNA"/>
</dbReference>
<comment type="caution">
    <text evidence="2">The sequence shown here is derived from an EMBL/GenBank/DDBJ whole genome shotgun (WGS) entry which is preliminary data.</text>
</comment>
<gene>
    <name evidence="2" type="ORF">GCU54_00385</name>
</gene>
<proteinExistence type="predicted"/>
<organism evidence="2 3">
    <name type="scientific">Geodermatophilus normandii</name>
    <dbReference type="NCBI Taxonomy" id="1137989"/>
    <lineage>
        <taxon>Bacteria</taxon>
        <taxon>Bacillati</taxon>
        <taxon>Actinomycetota</taxon>
        <taxon>Actinomycetes</taxon>
        <taxon>Geodermatophilales</taxon>
        <taxon>Geodermatophilaceae</taxon>
        <taxon>Geodermatophilus</taxon>
    </lineage>
</organism>
<sequence length="121" mass="13225">MSLLVLHLRWNDLDAERSALLADALPEDDGRPPRCLSRRHVRHPRALMVYEVWDDGPAAEEELARVRAVVGADHEEPQRVVFSVPDLFAAGFPTREPAPAAVPIPAPRSPAETPVSLAPVG</sequence>
<reference evidence="2 3" key="1">
    <citation type="submission" date="2019-12" db="EMBL/GenBank/DDBJ databases">
        <title>WGS of CPCC 203550 I12A-02606.</title>
        <authorList>
            <person name="Jiang Z."/>
        </authorList>
    </citation>
    <scope>NUCLEOTIDE SEQUENCE [LARGE SCALE GENOMIC DNA]</scope>
    <source>
        <strain evidence="2 3">I12A-02606</strain>
    </source>
</reference>
<feature type="region of interest" description="Disordered" evidence="1">
    <location>
        <begin position="98"/>
        <end position="121"/>
    </location>
</feature>
<dbReference type="AlphaFoldDB" id="A0A6P0GDW5"/>
<evidence type="ECO:0000313" key="3">
    <source>
        <dbReference type="Proteomes" id="UP000471126"/>
    </source>
</evidence>
<evidence type="ECO:0000313" key="2">
    <source>
        <dbReference type="EMBL" id="NEM04489.1"/>
    </source>
</evidence>
<evidence type="ECO:0000256" key="1">
    <source>
        <dbReference type="SAM" id="MobiDB-lite"/>
    </source>
</evidence>
<dbReference type="Proteomes" id="UP000471126">
    <property type="component" value="Unassembled WGS sequence"/>
</dbReference>
<name>A0A6P0GDW5_9ACTN</name>
<protein>
    <recommendedName>
        <fullName evidence="4">Antibiotic biosynthesis monooxygenase</fullName>
    </recommendedName>
</protein>
<evidence type="ECO:0008006" key="4">
    <source>
        <dbReference type="Google" id="ProtNLM"/>
    </source>
</evidence>